<comment type="caution">
    <text evidence="2">The sequence shown here is derived from an EMBL/GenBank/DDBJ whole genome shotgun (WGS) entry which is preliminary data.</text>
</comment>
<dbReference type="AlphaFoldDB" id="A0A8K2A1B9"/>
<evidence type="ECO:0000313" key="2">
    <source>
        <dbReference type="EMBL" id="NCJ07951.1"/>
    </source>
</evidence>
<dbReference type="RefSeq" id="WP_161826428.1">
    <property type="nucleotide sequence ID" value="NZ_WVIC01000036.1"/>
</dbReference>
<accession>A0A8K2A1B9</accession>
<protein>
    <recommendedName>
        <fullName evidence="1">PRC-barrel domain-containing protein</fullName>
    </recommendedName>
</protein>
<dbReference type="InterPro" id="IPR011033">
    <property type="entry name" value="PRC_barrel-like_sf"/>
</dbReference>
<dbReference type="Proteomes" id="UP000607397">
    <property type="component" value="Unassembled WGS sequence"/>
</dbReference>
<dbReference type="Pfam" id="PF05239">
    <property type="entry name" value="PRC"/>
    <property type="match status" value="2"/>
</dbReference>
<dbReference type="InterPro" id="IPR027275">
    <property type="entry name" value="PRC-brl_dom"/>
</dbReference>
<sequence>MMRKGSEFLGKTVIAFDTGKKIERIRDLIFDQETHQLLGLLVDDGGLFHSARVIPFSAIQAVGANAAIIRSKSAIMKAKTDPKIRVILRHNNVLRGTKIMTVSGRDLGTMTDLFIDEHTGRVEGYEVSGGFFADAYTGRSFVPAPETLHIGEDIAFVPVSVAEMMEEQVGGFKETLQMTGDQLQSTSGTARRQLEAVTAATSTKLQETLDATGKQLQAWNRAAIASITNAVIDPSEQKAYVIGKTAAHEVVTATGVHIVAAGQPITEAIASLAEDLGELDQLYRATGGRLSEEVNERIQTATDLTRQRLQEVVVATQAHLQDSTDIAHSKLQDATRSTAASITNAIVDPAEQKALVLNRTVEKDVLLPDGTILVTPHQPITYAMAETAEQQGILNQLYRAAGGSLTEDLSRSASNLMASQITQQALGRRVQQMVRTPDGIIIAAPGQIVTPSVIERAQTHGQAAALLAAVGLHPSDVAYSRVRQELSATGDTFREGAIHLQANAQTLWNTLQKQFEQLSYQTRQAWESRRIKGALGRPVNRIILDQQDNIILGVGEIITHRAIEQARQANSLDILLSSVQERIAQTSTTAPYTAVPTPFVQPVLPQSAYTQDTSPVVYSGSKS</sequence>
<gene>
    <name evidence="2" type="ORF">GS597_15840</name>
</gene>
<keyword evidence="3" id="KW-1185">Reference proteome</keyword>
<feature type="domain" description="PRC-barrel" evidence="1">
    <location>
        <begin position="94"/>
        <end position="159"/>
    </location>
</feature>
<evidence type="ECO:0000259" key="1">
    <source>
        <dbReference type="Pfam" id="PF05239"/>
    </source>
</evidence>
<proteinExistence type="predicted"/>
<evidence type="ECO:0000313" key="3">
    <source>
        <dbReference type="Proteomes" id="UP000607397"/>
    </source>
</evidence>
<dbReference type="Gene3D" id="2.30.30.240">
    <property type="entry name" value="PRC-barrel domain"/>
    <property type="match status" value="2"/>
</dbReference>
<organism evidence="2 3">
    <name type="scientific">Petrachloros mirabilis ULC683</name>
    <dbReference type="NCBI Taxonomy" id="2781853"/>
    <lineage>
        <taxon>Bacteria</taxon>
        <taxon>Bacillati</taxon>
        <taxon>Cyanobacteriota</taxon>
        <taxon>Cyanophyceae</taxon>
        <taxon>Synechococcales</taxon>
        <taxon>Petrachlorosaceae</taxon>
        <taxon>Petrachloros</taxon>
        <taxon>Petrachloros mirabilis</taxon>
    </lineage>
</organism>
<name>A0A8K2A1B9_9CYAN</name>
<dbReference type="SUPFAM" id="SSF50346">
    <property type="entry name" value="PRC-barrel domain"/>
    <property type="match status" value="2"/>
</dbReference>
<feature type="domain" description="PRC-barrel" evidence="1">
    <location>
        <begin position="4"/>
        <end position="71"/>
    </location>
</feature>
<reference evidence="2" key="1">
    <citation type="submission" date="2019-12" db="EMBL/GenBank/DDBJ databases">
        <title>High-Quality draft genome sequences of three cyanobacteria isolated from the limestone walls of the Old Cathedral of Coimbra.</title>
        <authorList>
            <person name="Tiago I."/>
            <person name="Soares F."/>
            <person name="Portugal A."/>
        </authorList>
    </citation>
    <scope>NUCLEOTIDE SEQUENCE [LARGE SCALE GENOMIC DNA]</scope>
    <source>
        <strain evidence="2">C</strain>
    </source>
</reference>
<dbReference type="EMBL" id="WVIC01000036">
    <property type="protein sequence ID" value="NCJ07951.1"/>
    <property type="molecule type" value="Genomic_DNA"/>
</dbReference>